<comment type="similarity">
    <text evidence="1">To bacterial alkanal monooxygenase alpha and beta chains.</text>
</comment>
<dbReference type="NCBIfam" id="TIGR03558">
    <property type="entry name" value="oxido_grp_1"/>
    <property type="match status" value="1"/>
</dbReference>
<protein>
    <submittedName>
        <fullName evidence="3">LLM class flavin-dependent oxidoreductase</fullName>
    </submittedName>
</protein>
<proteinExistence type="predicted"/>
<dbReference type="Gene3D" id="3.20.20.30">
    <property type="entry name" value="Luciferase-like domain"/>
    <property type="match status" value="1"/>
</dbReference>
<dbReference type="AlphaFoldDB" id="A0A5N8VUF5"/>
<dbReference type="InterPro" id="IPR019949">
    <property type="entry name" value="CmoO-like"/>
</dbReference>
<dbReference type="EMBL" id="VJZE01000001">
    <property type="protein sequence ID" value="MPY38422.1"/>
    <property type="molecule type" value="Genomic_DNA"/>
</dbReference>
<evidence type="ECO:0000259" key="2">
    <source>
        <dbReference type="Pfam" id="PF00296"/>
    </source>
</evidence>
<dbReference type="GO" id="GO:0005829">
    <property type="term" value="C:cytosol"/>
    <property type="evidence" value="ECO:0007669"/>
    <property type="project" value="TreeGrafter"/>
</dbReference>
<dbReference type="Pfam" id="PF00296">
    <property type="entry name" value="Bac_luciferase"/>
    <property type="match status" value="1"/>
</dbReference>
<evidence type="ECO:0000313" key="4">
    <source>
        <dbReference type="Proteomes" id="UP000326979"/>
    </source>
</evidence>
<dbReference type="SUPFAM" id="SSF51679">
    <property type="entry name" value="Bacterial luciferase-like"/>
    <property type="match status" value="1"/>
</dbReference>
<dbReference type="GO" id="GO:0016705">
    <property type="term" value="F:oxidoreductase activity, acting on paired donors, with incorporation or reduction of molecular oxygen"/>
    <property type="evidence" value="ECO:0007669"/>
    <property type="project" value="InterPro"/>
</dbReference>
<dbReference type="Proteomes" id="UP000326979">
    <property type="component" value="Unassembled WGS sequence"/>
</dbReference>
<dbReference type="InterPro" id="IPR011251">
    <property type="entry name" value="Luciferase-like_dom"/>
</dbReference>
<reference evidence="3 4" key="1">
    <citation type="submission" date="2019-07" db="EMBL/GenBank/DDBJ databases">
        <title>New species of Amycolatopsis and Streptomyces.</title>
        <authorList>
            <person name="Duangmal K."/>
            <person name="Teo W.F.A."/>
            <person name="Lipun K."/>
        </authorList>
    </citation>
    <scope>NUCLEOTIDE SEQUENCE [LARGE SCALE GENOMIC DNA]</scope>
    <source>
        <strain evidence="3 4">TISTR 2346</strain>
    </source>
</reference>
<organism evidence="3 4">
    <name type="scientific">Streptomyces phyllanthi</name>
    <dbReference type="NCBI Taxonomy" id="1803180"/>
    <lineage>
        <taxon>Bacteria</taxon>
        <taxon>Bacillati</taxon>
        <taxon>Actinomycetota</taxon>
        <taxon>Actinomycetes</taxon>
        <taxon>Kitasatosporales</taxon>
        <taxon>Streptomycetaceae</taxon>
        <taxon>Streptomyces</taxon>
    </lineage>
</organism>
<dbReference type="OrthoDB" id="9780518at2"/>
<comment type="caution">
    <text evidence="3">The sequence shown here is derived from an EMBL/GenBank/DDBJ whole genome shotgun (WGS) entry which is preliminary data.</text>
</comment>
<name>A0A5N8VUF5_9ACTN</name>
<dbReference type="PANTHER" id="PTHR30137">
    <property type="entry name" value="LUCIFERASE-LIKE MONOOXYGENASE"/>
    <property type="match status" value="1"/>
</dbReference>
<dbReference type="CDD" id="cd00347">
    <property type="entry name" value="Flavin_utilizing_monoxygenases"/>
    <property type="match status" value="1"/>
</dbReference>
<dbReference type="PANTHER" id="PTHR30137:SF6">
    <property type="entry name" value="LUCIFERASE-LIKE MONOOXYGENASE"/>
    <property type="match status" value="1"/>
</dbReference>
<dbReference type="InterPro" id="IPR036661">
    <property type="entry name" value="Luciferase-like_sf"/>
</dbReference>
<keyword evidence="4" id="KW-1185">Reference proteome</keyword>
<accession>A0A5N8VUF5</accession>
<feature type="domain" description="Luciferase-like" evidence="2">
    <location>
        <begin position="18"/>
        <end position="307"/>
    </location>
</feature>
<gene>
    <name evidence="3" type="ORF">FNH04_00105</name>
</gene>
<dbReference type="InterPro" id="IPR050766">
    <property type="entry name" value="Bact_Lucif_Oxidored"/>
</dbReference>
<evidence type="ECO:0000313" key="3">
    <source>
        <dbReference type="EMBL" id="MPY38422.1"/>
    </source>
</evidence>
<evidence type="ECO:0000256" key="1">
    <source>
        <dbReference type="ARBA" id="ARBA00007789"/>
    </source>
</evidence>
<dbReference type="FunFam" id="3.20.20.30:FF:000002">
    <property type="entry name" value="LLM class flavin-dependent oxidoreductase"/>
    <property type="match status" value="1"/>
</dbReference>
<sequence>MFLMTKTPDVNLSVLDVAPIRKNGTAAETLRETIALGRGTEEMGYHRYWIAEHHNMPAVASSATSLLIGQVAAVTSHIRVGSGGIMLPNHAPYVVAEQFGTLESLHPGRIDLGLGRARGTDPWTARALRRGETSGKDFPAQVTEVRRYLGTATPTQRVRAIPGEGTHVPLYILGSSTFGAALAAQEGLPFAFASHFAPDQPLMALEAYRDHFRPSEQLEKPHAIVGVNALVADTDREARRLFTTLQQKFLTHGRGGVEFLPPVDDMSRLWNPHEKATVSAMLRVSAVGSPHTVRTQLRDIVKRTGADELIVQTETWDFEARLRSYALLAELWAD</sequence>